<keyword evidence="3" id="KW-0804">Transcription</keyword>
<dbReference type="EMBL" id="HF951689">
    <property type="protein sequence ID" value="CCW36588.1"/>
    <property type="molecule type" value="Genomic_DNA"/>
</dbReference>
<dbReference type="Pfam" id="PF01022">
    <property type="entry name" value="HTH_5"/>
    <property type="match status" value="1"/>
</dbReference>
<evidence type="ECO:0000313" key="5">
    <source>
        <dbReference type="EMBL" id="CCW36588.1"/>
    </source>
</evidence>
<dbReference type="NCBIfam" id="NF033788">
    <property type="entry name" value="HTH_metalloreg"/>
    <property type="match status" value="1"/>
</dbReference>
<evidence type="ECO:0000313" key="6">
    <source>
        <dbReference type="Proteomes" id="UP000014227"/>
    </source>
</evidence>
<dbReference type="SMART" id="SM00418">
    <property type="entry name" value="HTH_ARSR"/>
    <property type="match status" value="1"/>
</dbReference>
<dbReference type="PANTHER" id="PTHR33154">
    <property type="entry name" value="TRANSCRIPTIONAL REGULATOR, ARSR FAMILY"/>
    <property type="match status" value="1"/>
</dbReference>
<keyword evidence="2" id="KW-0238">DNA-binding</keyword>
<dbReference type="PATRIC" id="fig|1303518.3.peg.2907"/>
<dbReference type="PANTHER" id="PTHR33154:SF33">
    <property type="entry name" value="TRANSCRIPTIONAL REPRESSOR SDPR"/>
    <property type="match status" value="1"/>
</dbReference>
<dbReference type="CDD" id="cd00090">
    <property type="entry name" value="HTH_ARSR"/>
    <property type="match status" value="1"/>
</dbReference>
<protein>
    <submittedName>
        <fullName evidence="5">Transcriptional regulator, ArsR family</fullName>
    </submittedName>
</protein>
<sequence>MKNSQPRSVSSYARSGAQSHLAPICKIFAALSHPVRLQIVRRLCQQPCTVNALARELGVAQPTISQNLAVLNQVGLVVAEAQGTQRLYRLRGPRIALMLTLLEEFCRVHELSEDASFTPEQLQETPVQPHVATR</sequence>
<dbReference type="InterPro" id="IPR051081">
    <property type="entry name" value="HTH_MetalResp_TranReg"/>
</dbReference>
<dbReference type="PRINTS" id="PR00778">
    <property type="entry name" value="HTHARSR"/>
</dbReference>
<dbReference type="GO" id="GO:0003700">
    <property type="term" value="F:DNA-binding transcription factor activity"/>
    <property type="evidence" value="ECO:0007669"/>
    <property type="project" value="InterPro"/>
</dbReference>
<dbReference type="InterPro" id="IPR001845">
    <property type="entry name" value="HTH_ArsR_DNA-bd_dom"/>
</dbReference>
<evidence type="ECO:0000256" key="2">
    <source>
        <dbReference type="ARBA" id="ARBA00023125"/>
    </source>
</evidence>
<dbReference type="InterPro" id="IPR036390">
    <property type="entry name" value="WH_DNA-bd_sf"/>
</dbReference>
<dbReference type="InterPro" id="IPR011991">
    <property type="entry name" value="ArsR-like_HTH"/>
</dbReference>
<dbReference type="Gene3D" id="1.10.10.10">
    <property type="entry name" value="Winged helix-like DNA-binding domain superfamily/Winged helix DNA-binding domain"/>
    <property type="match status" value="1"/>
</dbReference>
<dbReference type="GO" id="GO:0003677">
    <property type="term" value="F:DNA binding"/>
    <property type="evidence" value="ECO:0007669"/>
    <property type="project" value="UniProtKB-KW"/>
</dbReference>
<proteinExistence type="predicted"/>
<organism evidence="5 6">
    <name type="scientific">Chthonomonas calidirosea (strain DSM 23976 / ICMP 18418 / T49)</name>
    <dbReference type="NCBI Taxonomy" id="1303518"/>
    <lineage>
        <taxon>Bacteria</taxon>
        <taxon>Bacillati</taxon>
        <taxon>Armatimonadota</taxon>
        <taxon>Chthonomonadia</taxon>
        <taxon>Chthonomonadales</taxon>
        <taxon>Chthonomonadaceae</taxon>
        <taxon>Chthonomonas</taxon>
    </lineage>
</organism>
<feature type="domain" description="HTH arsR-type" evidence="4">
    <location>
        <begin position="16"/>
        <end position="110"/>
    </location>
</feature>
<dbReference type="eggNOG" id="COG0640">
    <property type="taxonomic scope" value="Bacteria"/>
</dbReference>
<evidence type="ECO:0000256" key="1">
    <source>
        <dbReference type="ARBA" id="ARBA00023015"/>
    </source>
</evidence>
<dbReference type="SUPFAM" id="SSF46785">
    <property type="entry name" value="Winged helix' DNA-binding domain"/>
    <property type="match status" value="1"/>
</dbReference>
<keyword evidence="6" id="KW-1185">Reference proteome</keyword>
<dbReference type="STRING" id="454171.CP488_01286"/>
<evidence type="ECO:0000259" key="4">
    <source>
        <dbReference type="PROSITE" id="PS50987"/>
    </source>
</evidence>
<evidence type="ECO:0000256" key="3">
    <source>
        <dbReference type="ARBA" id="ARBA00023163"/>
    </source>
</evidence>
<dbReference type="AlphaFoldDB" id="S0F066"/>
<dbReference type="RefSeq" id="WP_016484093.1">
    <property type="nucleotide sequence ID" value="NC_021487.1"/>
</dbReference>
<dbReference type="KEGG" id="ccz:CCALI_02802"/>
<keyword evidence="1" id="KW-0805">Transcription regulation</keyword>
<dbReference type="InterPro" id="IPR036388">
    <property type="entry name" value="WH-like_DNA-bd_sf"/>
</dbReference>
<dbReference type="Proteomes" id="UP000014227">
    <property type="component" value="Chromosome I"/>
</dbReference>
<dbReference type="HOGENOM" id="CLU_1892475_0_0_0"/>
<accession>S0F066</accession>
<dbReference type="PROSITE" id="PS50987">
    <property type="entry name" value="HTH_ARSR_2"/>
    <property type="match status" value="1"/>
</dbReference>
<gene>
    <name evidence="5" type="ORF">CCALI_02802</name>
</gene>
<reference evidence="6" key="1">
    <citation type="submission" date="2013-03" db="EMBL/GenBank/DDBJ databases">
        <title>Genome sequence of Chthonomonas calidirosea, the first sequenced genome from the Armatimonadetes phylum (formally candidate division OP10).</title>
        <authorList>
            <person name="Lee K.C.Y."/>
            <person name="Morgan X.C."/>
            <person name="Dunfield P.F."/>
            <person name="Tamas I."/>
            <person name="Houghton K.M."/>
            <person name="Vyssotski M."/>
            <person name="Ryan J.L.J."/>
            <person name="Lagutin K."/>
            <person name="McDonald I.R."/>
            <person name="Stott M.B."/>
        </authorList>
    </citation>
    <scope>NUCLEOTIDE SEQUENCE [LARGE SCALE GENOMIC DNA]</scope>
    <source>
        <strain evidence="6">DSM 23976 / ICMP 18418 / T49</strain>
    </source>
</reference>
<dbReference type="InParanoid" id="S0F066"/>
<name>S0F066_CHTCT</name>